<protein>
    <submittedName>
        <fullName evidence="2">Helix-turn-helix domain-containing protein</fullName>
    </submittedName>
</protein>
<dbReference type="NCBIfam" id="TIGR01764">
    <property type="entry name" value="excise"/>
    <property type="match status" value="1"/>
</dbReference>
<dbReference type="EMBL" id="CP061510">
    <property type="protein sequence ID" value="QSB46105.1"/>
    <property type="molecule type" value="Genomic_DNA"/>
</dbReference>
<dbReference type="InterPro" id="IPR009061">
    <property type="entry name" value="DNA-bd_dom_put_sf"/>
</dbReference>
<reference evidence="2 3" key="1">
    <citation type="submission" date="2020-09" db="EMBL/GenBank/DDBJ databases">
        <title>Complete genome sequence of altererythrobacter flavus SS-21NJ, isolated from Dongying oil sludge in Shandong province.</title>
        <authorList>
            <person name="Sun S."/>
            <person name="Zhang Z."/>
        </authorList>
    </citation>
    <scope>NUCLEOTIDE SEQUENCE [LARGE SCALE GENOMIC DNA]</scope>
    <source>
        <strain evidence="2 3">SS-21NJ</strain>
    </source>
</reference>
<dbReference type="Pfam" id="PF12728">
    <property type="entry name" value="HTH_17"/>
    <property type="match status" value="1"/>
</dbReference>
<sequence>MPIEILTMREVADFLKINEKTAYKLTAAGKLPGFKVGGSWRFKRADIESWIEKRVNEGHGGRAACDD</sequence>
<name>A0ABX7KFY6_9SPHN</name>
<evidence type="ECO:0000313" key="3">
    <source>
        <dbReference type="Proteomes" id="UP000663637"/>
    </source>
</evidence>
<proteinExistence type="predicted"/>
<keyword evidence="3" id="KW-1185">Reference proteome</keyword>
<dbReference type="SUPFAM" id="SSF46955">
    <property type="entry name" value="Putative DNA-binding domain"/>
    <property type="match status" value="1"/>
</dbReference>
<dbReference type="InterPro" id="IPR010093">
    <property type="entry name" value="SinI_DNA-bd"/>
</dbReference>
<dbReference type="Proteomes" id="UP000663637">
    <property type="component" value="Chromosome"/>
</dbReference>
<dbReference type="Gene3D" id="1.10.238.160">
    <property type="match status" value="1"/>
</dbReference>
<feature type="domain" description="Helix-turn-helix" evidence="1">
    <location>
        <begin position="6"/>
        <end position="54"/>
    </location>
</feature>
<gene>
    <name evidence="2" type="ORF">IDJ81_08085</name>
</gene>
<evidence type="ECO:0000313" key="2">
    <source>
        <dbReference type="EMBL" id="QSB46105.1"/>
    </source>
</evidence>
<dbReference type="InterPro" id="IPR041657">
    <property type="entry name" value="HTH_17"/>
</dbReference>
<evidence type="ECO:0000259" key="1">
    <source>
        <dbReference type="Pfam" id="PF12728"/>
    </source>
</evidence>
<organism evidence="2 3">
    <name type="scientific">Tsuneonella flava</name>
    <dbReference type="NCBI Taxonomy" id="2055955"/>
    <lineage>
        <taxon>Bacteria</taxon>
        <taxon>Pseudomonadati</taxon>
        <taxon>Pseudomonadota</taxon>
        <taxon>Alphaproteobacteria</taxon>
        <taxon>Sphingomonadales</taxon>
        <taxon>Erythrobacteraceae</taxon>
        <taxon>Tsuneonella</taxon>
    </lineage>
</organism>
<accession>A0ABX7KFY6</accession>